<dbReference type="OrthoDB" id="1700150at2759"/>
<dbReference type="RefSeq" id="XP_016484372.1">
    <property type="nucleotide sequence ID" value="XM_016628886.1"/>
</dbReference>
<dbReference type="PaxDb" id="4097-A0A1S4B699"/>
<sequence>MVNHGERLASLEETVDRLRPIVETVPDQSNNLVQRLDDLDRRMRQAENDIANISRDSDEDRQTAAIETANIHGKFEDLQQERADDLAHQQHEADRLTAMQQTINDLTDKLNVVNAALQSLLREGDHHIRGAANLTPIPQKLKIPEPKPYDGSRDAKELEKVVNRHEPQVQATLRSNNQPSCHRPQKTGDAHHRVKTCQPCHKDKSDHSSQPGPSQPLHVPQRPWESVSLRFITGLPQVGNLASIMVVIDQFSDYATFIAAPQNISAEDTARLFFSHIVKHWGLPKNIVSRRDSRFTSNFWTHLFRCFGSTLSHNTDIHPPSDGQTDRFDDMLEEYLRNFATGSQKHWVKLLDAAQLSKLHPGGRSIQSSMSAA</sequence>
<evidence type="ECO:0000256" key="2">
    <source>
        <dbReference type="SAM" id="MobiDB-lite"/>
    </source>
</evidence>
<feature type="domain" description="Integrase catalytic" evidence="3">
    <location>
        <begin position="219"/>
        <end position="337"/>
    </location>
</feature>
<keyword evidence="1" id="KW-0175">Coiled coil</keyword>
<proteinExistence type="predicted"/>
<protein>
    <recommendedName>
        <fullName evidence="3">Integrase catalytic domain-containing protein</fullName>
    </recommendedName>
</protein>
<dbReference type="PANTHER" id="PTHR35046:SF26">
    <property type="entry name" value="RNA-DIRECTED DNA POLYMERASE"/>
    <property type="match status" value="1"/>
</dbReference>
<reference evidence="4" key="1">
    <citation type="submission" date="2025-08" db="UniProtKB">
        <authorList>
            <consortium name="RefSeq"/>
        </authorList>
    </citation>
    <scope>IDENTIFICATION</scope>
</reference>
<dbReference type="InterPro" id="IPR001584">
    <property type="entry name" value="Integrase_cat-core"/>
</dbReference>
<feature type="coiled-coil region" evidence="1">
    <location>
        <begin position="29"/>
        <end position="63"/>
    </location>
</feature>
<dbReference type="SMR" id="A0A1S4B699"/>
<accession>A0A1S4B699</accession>
<feature type="region of interest" description="Disordered" evidence="2">
    <location>
        <begin position="172"/>
        <end position="220"/>
    </location>
</feature>
<dbReference type="STRING" id="4097.A0A1S4B699"/>
<name>A0A1S4B699_TOBAC</name>
<dbReference type="AlphaFoldDB" id="A0A1S4B699"/>
<dbReference type="InterPro" id="IPR036397">
    <property type="entry name" value="RNaseH_sf"/>
</dbReference>
<dbReference type="InterPro" id="IPR012337">
    <property type="entry name" value="RNaseH-like_sf"/>
</dbReference>
<gene>
    <name evidence="4" type="primary">LOC107804933</name>
</gene>
<dbReference type="GO" id="GO:0003676">
    <property type="term" value="F:nucleic acid binding"/>
    <property type="evidence" value="ECO:0007669"/>
    <property type="project" value="InterPro"/>
</dbReference>
<dbReference type="Gene3D" id="3.30.420.10">
    <property type="entry name" value="Ribonuclease H-like superfamily/Ribonuclease H"/>
    <property type="match status" value="1"/>
</dbReference>
<evidence type="ECO:0000256" key="1">
    <source>
        <dbReference type="SAM" id="Coils"/>
    </source>
</evidence>
<dbReference type="GO" id="GO:0015074">
    <property type="term" value="P:DNA integration"/>
    <property type="evidence" value="ECO:0007669"/>
    <property type="project" value="InterPro"/>
</dbReference>
<dbReference type="SUPFAM" id="SSF53098">
    <property type="entry name" value="Ribonuclease H-like"/>
    <property type="match status" value="1"/>
</dbReference>
<dbReference type="PANTHER" id="PTHR35046">
    <property type="entry name" value="ZINC KNUCKLE (CCHC-TYPE) FAMILY PROTEIN"/>
    <property type="match status" value="1"/>
</dbReference>
<dbReference type="KEGG" id="nta:107804933"/>
<evidence type="ECO:0000259" key="3">
    <source>
        <dbReference type="PROSITE" id="PS50994"/>
    </source>
</evidence>
<organism evidence="4">
    <name type="scientific">Nicotiana tabacum</name>
    <name type="common">Common tobacco</name>
    <dbReference type="NCBI Taxonomy" id="4097"/>
    <lineage>
        <taxon>Eukaryota</taxon>
        <taxon>Viridiplantae</taxon>
        <taxon>Streptophyta</taxon>
        <taxon>Embryophyta</taxon>
        <taxon>Tracheophyta</taxon>
        <taxon>Spermatophyta</taxon>
        <taxon>Magnoliopsida</taxon>
        <taxon>eudicotyledons</taxon>
        <taxon>Gunneridae</taxon>
        <taxon>Pentapetalae</taxon>
        <taxon>asterids</taxon>
        <taxon>lamiids</taxon>
        <taxon>Solanales</taxon>
        <taxon>Solanaceae</taxon>
        <taxon>Nicotianoideae</taxon>
        <taxon>Nicotianeae</taxon>
        <taxon>Nicotiana</taxon>
    </lineage>
</organism>
<dbReference type="PROSITE" id="PS50994">
    <property type="entry name" value="INTEGRASE"/>
    <property type="match status" value="1"/>
</dbReference>
<evidence type="ECO:0000313" key="4">
    <source>
        <dbReference type="RefSeq" id="XP_016484372.1"/>
    </source>
</evidence>